<evidence type="ECO:0000256" key="7">
    <source>
        <dbReference type="ARBA" id="ARBA00023163"/>
    </source>
</evidence>
<keyword evidence="4 10" id="KW-0863">Zinc-finger</keyword>
<keyword evidence="13" id="KW-1185">Reference proteome</keyword>
<dbReference type="EMBL" id="JAIWYP010000003">
    <property type="protein sequence ID" value="KAH3849025.1"/>
    <property type="molecule type" value="Genomic_DNA"/>
</dbReference>
<dbReference type="PANTHER" id="PTHR23233">
    <property type="entry name" value="SAL-LIKE PROTEIN"/>
    <property type="match status" value="1"/>
</dbReference>
<sequence length="76" mass="8637">MGSIPTMGAFFQCKSLKHRCPICSKLLQSGTALEMHMRIHTGERPFVCAVCKKGFTQKGHLNSHMMRHMDLTDLFK</sequence>
<dbReference type="GO" id="GO:0000981">
    <property type="term" value="F:DNA-binding transcription factor activity, RNA polymerase II-specific"/>
    <property type="evidence" value="ECO:0007669"/>
    <property type="project" value="TreeGrafter"/>
</dbReference>
<dbReference type="Pfam" id="PF13912">
    <property type="entry name" value="zf-C2H2_6"/>
    <property type="match status" value="1"/>
</dbReference>
<keyword evidence="7" id="KW-0804">Transcription</keyword>
<evidence type="ECO:0000313" key="13">
    <source>
        <dbReference type="Proteomes" id="UP000828390"/>
    </source>
</evidence>
<evidence type="ECO:0000313" key="12">
    <source>
        <dbReference type="EMBL" id="KAH3849025.1"/>
    </source>
</evidence>
<feature type="domain" description="C2H2-type" evidence="11">
    <location>
        <begin position="18"/>
        <end position="45"/>
    </location>
</feature>
<dbReference type="GO" id="GO:0008270">
    <property type="term" value="F:zinc ion binding"/>
    <property type="evidence" value="ECO:0007669"/>
    <property type="project" value="UniProtKB-KW"/>
</dbReference>
<evidence type="ECO:0000256" key="1">
    <source>
        <dbReference type="ARBA" id="ARBA00004123"/>
    </source>
</evidence>
<dbReference type="InterPro" id="IPR013087">
    <property type="entry name" value="Znf_C2H2_type"/>
</dbReference>
<name>A0A9D4L054_DREPO</name>
<evidence type="ECO:0000256" key="4">
    <source>
        <dbReference type="ARBA" id="ARBA00022771"/>
    </source>
</evidence>
<dbReference type="PROSITE" id="PS50157">
    <property type="entry name" value="ZINC_FINGER_C2H2_2"/>
    <property type="match status" value="2"/>
</dbReference>
<evidence type="ECO:0000259" key="11">
    <source>
        <dbReference type="PROSITE" id="PS50157"/>
    </source>
</evidence>
<keyword evidence="8" id="KW-0539">Nucleus</keyword>
<evidence type="ECO:0000256" key="9">
    <source>
        <dbReference type="ARBA" id="ARBA00038474"/>
    </source>
</evidence>
<keyword evidence="6" id="KW-0805">Transcription regulation</keyword>
<evidence type="ECO:0000256" key="2">
    <source>
        <dbReference type="ARBA" id="ARBA00022723"/>
    </source>
</evidence>
<dbReference type="Gene3D" id="3.30.160.60">
    <property type="entry name" value="Classic Zinc Finger"/>
    <property type="match status" value="2"/>
</dbReference>
<feature type="domain" description="C2H2-type" evidence="11">
    <location>
        <begin position="46"/>
        <end position="73"/>
    </location>
</feature>
<keyword evidence="3" id="KW-0677">Repeat</keyword>
<dbReference type="SUPFAM" id="SSF57667">
    <property type="entry name" value="beta-beta-alpha zinc fingers"/>
    <property type="match status" value="1"/>
</dbReference>
<dbReference type="FunFam" id="3.30.160.60:FF:000624">
    <property type="entry name" value="zinc finger protein 697"/>
    <property type="match status" value="1"/>
</dbReference>
<dbReference type="GO" id="GO:0000978">
    <property type="term" value="F:RNA polymerase II cis-regulatory region sequence-specific DNA binding"/>
    <property type="evidence" value="ECO:0007669"/>
    <property type="project" value="TreeGrafter"/>
</dbReference>
<evidence type="ECO:0000256" key="3">
    <source>
        <dbReference type="ARBA" id="ARBA00022737"/>
    </source>
</evidence>
<dbReference type="PROSITE" id="PS00028">
    <property type="entry name" value="ZINC_FINGER_C2H2_1"/>
    <property type="match status" value="2"/>
</dbReference>
<dbReference type="SMART" id="SM00355">
    <property type="entry name" value="ZnF_C2H2"/>
    <property type="match status" value="2"/>
</dbReference>
<dbReference type="Proteomes" id="UP000828390">
    <property type="component" value="Unassembled WGS sequence"/>
</dbReference>
<comment type="caution">
    <text evidence="12">The sequence shown here is derived from an EMBL/GenBank/DDBJ whole genome shotgun (WGS) entry which is preliminary data.</text>
</comment>
<keyword evidence="2" id="KW-0479">Metal-binding</keyword>
<comment type="similarity">
    <text evidence="9">Belongs to the sal C2H2-type zinc-finger protein family.</text>
</comment>
<dbReference type="InterPro" id="IPR051565">
    <property type="entry name" value="Sal_C2H2-zinc-finger"/>
</dbReference>
<reference evidence="12" key="2">
    <citation type="submission" date="2020-11" db="EMBL/GenBank/DDBJ databases">
        <authorList>
            <person name="McCartney M.A."/>
            <person name="Auch B."/>
            <person name="Kono T."/>
            <person name="Mallez S."/>
            <person name="Becker A."/>
            <person name="Gohl D.M."/>
            <person name="Silverstein K.A.T."/>
            <person name="Koren S."/>
            <person name="Bechman K.B."/>
            <person name="Herman A."/>
            <person name="Abrahante J.E."/>
            <person name="Garbe J."/>
        </authorList>
    </citation>
    <scope>NUCLEOTIDE SEQUENCE</scope>
    <source>
        <strain evidence="12">Duluth1</strain>
        <tissue evidence="12">Whole animal</tissue>
    </source>
</reference>
<accession>A0A9D4L054</accession>
<evidence type="ECO:0000256" key="8">
    <source>
        <dbReference type="ARBA" id="ARBA00023242"/>
    </source>
</evidence>
<dbReference type="GO" id="GO:0005634">
    <property type="term" value="C:nucleus"/>
    <property type="evidence" value="ECO:0007669"/>
    <property type="project" value="UniProtKB-SubCell"/>
</dbReference>
<comment type="subcellular location">
    <subcellularLocation>
        <location evidence="1">Nucleus</location>
    </subcellularLocation>
</comment>
<gene>
    <name evidence="12" type="ORF">DPMN_091410</name>
</gene>
<organism evidence="12 13">
    <name type="scientific">Dreissena polymorpha</name>
    <name type="common">Zebra mussel</name>
    <name type="synonym">Mytilus polymorpha</name>
    <dbReference type="NCBI Taxonomy" id="45954"/>
    <lineage>
        <taxon>Eukaryota</taxon>
        <taxon>Metazoa</taxon>
        <taxon>Spiralia</taxon>
        <taxon>Lophotrochozoa</taxon>
        <taxon>Mollusca</taxon>
        <taxon>Bivalvia</taxon>
        <taxon>Autobranchia</taxon>
        <taxon>Heteroconchia</taxon>
        <taxon>Euheterodonta</taxon>
        <taxon>Imparidentia</taxon>
        <taxon>Neoheterodontei</taxon>
        <taxon>Myida</taxon>
        <taxon>Dreissenoidea</taxon>
        <taxon>Dreissenidae</taxon>
        <taxon>Dreissena</taxon>
    </lineage>
</organism>
<protein>
    <recommendedName>
        <fullName evidence="11">C2H2-type domain-containing protein</fullName>
    </recommendedName>
</protein>
<keyword evidence="5" id="KW-0862">Zinc</keyword>
<dbReference type="InterPro" id="IPR036236">
    <property type="entry name" value="Znf_C2H2_sf"/>
</dbReference>
<proteinExistence type="inferred from homology"/>
<evidence type="ECO:0000256" key="10">
    <source>
        <dbReference type="PROSITE-ProRule" id="PRU00042"/>
    </source>
</evidence>
<dbReference type="PANTHER" id="PTHR23233:SF84">
    <property type="entry name" value="FI23031P1"/>
    <property type="match status" value="1"/>
</dbReference>
<dbReference type="AlphaFoldDB" id="A0A9D4L054"/>
<evidence type="ECO:0000256" key="5">
    <source>
        <dbReference type="ARBA" id="ARBA00022833"/>
    </source>
</evidence>
<reference evidence="12" key="1">
    <citation type="journal article" date="2019" name="bioRxiv">
        <title>The Genome of the Zebra Mussel, Dreissena polymorpha: A Resource for Invasive Species Research.</title>
        <authorList>
            <person name="McCartney M.A."/>
            <person name="Auch B."/>
            <person name="Kono T."/>
            <person name="Mallez S."/>
            <person name="Zhang Y."/>
            <person name="Obille A."/>
            <person name="Becker A."/>
            <person name="Abrahante J.E."/>
            <person name="Garbe J."/>
            <person name="Badalamenti J.P."/>
            <person name="Herman A."/>
            <person name="Mangelson H."/>
            <person name="Liachko I."/>
            <person name="Sullivan S."/>
            <person name="Sone E.D."/>
            <person name="Koren S."/>
            <person name="Silverstein K.A.T."/>
            <person name="Beckman K.B."/>
            <person name="Gohl D.M."/>
        </authorList>
    </citation>
    <scope>NUCLEOTIDE SEQUENCE</scope>
    <source>
        <strain evidence="12">Duluth1</strain>
        <tissue evidence="12">Whole animal</tissue>
    </source>
</reference>
<evidence type="ECO:0000256" key="6">
    <source>
        <dbReference type="ARBA" id="ARBA00023015"/>
    </source>
</evidence>
<dbReference type="Pfam" id="PF00096">
    <property type="entry name" value="zf-C2H2"/>
    <property type="match status" value="1"/>
</dbReference>